<organism evidence="1 2">
    <name type="scientific">Jilunia laotingensis</name>
    <dbReference type="NCBI Taxonomy" id="2763675"/>
    <lineage>
        <taxon>Bacteria</taxon>
        <taxon>Pseudomonadati</taxon>
        <taxon>Bacteroidota</taxon>
        <taxon>Bacteroidia</taxon>
        <taxon>Bacteroidales</taxon>
        <taxon>Bacteroidaceae</taxon>
        <taxon>Jilunia</taxon>
    </lineage>
</organism>
<gene>
    <name evidence="1" type="ORF">H8744_06230</name>
</gene>
<reference evidence="1" key="1">
    <citation type="submission" date="2020-08" db="EMBL/GenBank/DDBJ databases">
        <title>Genome public.</title>
        <authorList>
            <person name="Liu C."/>
            <person name="Sun Q."/>
        </authorList>
    </citation>
    <scope>NUCLEOTIDE SEQUENCE</scope>
    <source>
        <strain evidence="1">N12</strain>
    </source>
</reference>
<sequence>MEKGLKSSAWKTIYSMLCAGVFLLLTSCLFRSVEDAVKQDEHDGDIHVKVRWSNYSKPAGEWLVFYPEDRSLKPFSKEISDDCYIDDLPSGSYKLLLLCMDKADPKVQFCNMDEQGDVMIKLLEPEESGEICHPEIMFACTATCDYTENSGQLVMFSPYPLSLKACFEMPIAPGKRVKAAVAQLVGMVNSLKLFTMEMGYAPFEHYAELDVVYKEDRVCFEGKMLLPFGKKTRGTDDSNSGKTLLKMNFEYEDGETETLETDITQTLQEVADEAPAEVTFNLLKIGMTATVVSWVAGTGSGEVE</sequence>
<proteinExistence type="predicted"/>
<dbReference type="Proteomes" id="UP000651085">
    <property type="component" value="Unassembled WGS sequence"/>
</dbReference>
<dbReference type="PROSITE" id="PS51257">
    <property type="entry name" value="PROKAR_LIPOPROTEIN"/>
    <property type="match status" value="1"/>
</dbReference>
<name>A0A926F1D6_9BACT</name>
<dbReference type="RefSeq" id="WP_262434019.1">
    <property type="nucleotide sequence ID" value="NZ_JACRTF010000001.1"/>
</dbReference>
<accession>A0A926F1D6</accession>
<evidence type="ECO:0000313" key="2">
    <source>
        <dbReference type="Proteomes" id="UP000651085"/>
    </source>
</evidence>
<dbReference type="EMBL" id="JACRTF010000001">
    <property type="protein sequence ID" value="MBC8592856.1"/>
    <property type="molecule type" value="Genomic_DNA"/>
</dbReference>
<evidence type="ECO:0000313" key="1">
    <source>
        <dbReference type="EMBL" id="MBC8592856.1"/>
    </source>
</evidence>
<evidence type="ECO:0008006" key="3">
    <source>
        <dbReference type="Google" id="ProtNLM"/>
    </source>
</evidence>
<dbReference type="AlphaFoldDB" id="A0A926F1D6"/>
<protein>
    <recommendedName>
        <fullName evidence="3">DUF5119 domain-containing protein</fullName>
    </recommendedName>
</protein>
<comment type="caution">
    <text evidence="1">The sequence shown here is derived from an EMBL/GenBank/DDBJ whole genome shotgun (WGS) entry which is preliminary data.</text>
</comment>
<keyword evidence="2" id="KW-1185">Reference proteome</keyword>